<feature type="compositionally biased region" description="Pro residues" evidence="1">
    <location>
        <begin position="29"/>
        <end position="38"/>
    </location>
</feature>
<evidence type="ECO:0000313" key="2">
    <source>
        <dbReference type="EMBL" id="OXU17557.1"/>
    </source>
</evidence>
<name>A0A232EGR5_9HYME</name>
<feature type="region of interest" description="Disordered" evidence="1">
    <location>
        <begin position="24"/>
        <end position="59"/>
    </location>
</feature>
<dbReference type="Proteomes" id="UP000215335">
    <property type="component" value="Unassembled WGS sequence"/>
</dbReference>
<organism evidence="2 3">
    <name type="scientific">Trichomalopsis sarcophagae</name>
    <dbReference type="NCBI Taxonomy" id="543379"/>
    <lineage>
        <taxon>Eukaryota</taxon>
        <taxon>Metazoa</taxon>
        <taxon>Ecdysozoa</taxon>
        <taxon>Arthropoda</taxon>
        <taxon>Hexapoda</taxon>
        <taxon>Insecta</taxon>
        <taxon>Pterygota</taxon>
        <taxon>Neoptera</taxon>
        <taxon>Endopterygota</taxon>
        <taxon>Hymenoptera</taxon>
        <taxon>Apocrita</taxon>
        <taxon>Proctotrupomorpha</taxon>
        <taxon>Chalcidoidea</taxon>
        <taxon>Pteromalidae</taxon>
        <taxon>Pteromalinae</taxon>
        <taxon>Trichomalopsis</taxon>
    </lineage>
</organism>
<protein>
    <submittedName>
        <fullName evidence="2">Uncharacterized protein</fullName>
    </submittedName>
</protein>
<keyword evidence="3" id="KW-1185">Reference proteome</keyword>
<sequence>MQHILFRFREPLFRTSAQVCFRKLRVPGGTPPDPPQPTPILGAVNGREDEEKTRRQRRR</sequence>
<gene>
    <name evidence="2" type="ORF">TSAR_010279</name>
</gene>
<dbReference type="AlphaFoldDB" id="A0A232EGR5"/>
<accession>A0A232EGR5</accession>
<proteinExistence type="predicted"/>
<evidence type="ECO:0000313" key="3">
    <source>
        <dbReference type="Proteomes" id="UP000215335"/>
    </source>
</evidence>
<dbReference type="EMBL" id="NNAY01004687">
    <property type="protein sequence ID" value="OXU17557.1"/>
    <property type="molecule type" value="Genomic_DNA"/>
</dbReference>
<comment type="caution">
    <text evidence="2">The sequence shown here is derived from an EMBL/GenBank/DDBJ whole genome shotgun (WGS) entry which is preliminary data.</text>
</comment>
<reference evidence="2 3" key="1">
    <citation type="journal article" date="2017" name="Curr. Biol.">
        <title>The Evolution of Venom by Co-option of Single-Copy Genes.</title>
        <authorList>
            <person name="Martinson E.O."/>
            <person name="Mrinalini"/>
            <person name="Kelkar Y.D."/>
            <person name="Chang C.H."/>
            <person name="Werren J.H."/>
        </authorList>
    </citation>
    <scope>NUCLEOTIDE SEQUENCE [LARGE SCALE GENOMIC DNA]</scope>
    <source>
        <strain evidence="2 3">Alberta</strain>
        <tissue evidence="2">Whole body</tissue>
    </source>
</reference>
<evidence type="ECO:0000256" key="1">
    <source>
        <dbReference type="SAM" id="MobiDB-lite"/>
    </source>
</evidence>